<dbReference type="RefSeq" id="XP_018703093.1">
    <property type="nucleotide sequence ID" value="XM_018849596.1"/>
</dbReference>
<proteinExistence type="predicted"/>
<gene>
    <name evidence="2" type="ORF">ISF_05991</name>
</gene>
<dbReference type="Proteomes" id="UP000076744">
    <property type="component" value="Unassembled WGS sequence"/>
</dbReference>
<evidence type="ECO:0000256" key="1">
    <source>
        <dbReference type="SAM" id="SignalP"/>
    </source>
</evidence>
<protein>
    <recommendedName>
        <fullName evidence="4">Granulin</fullName>
    </recommendedName>
</protein>
<dbReference type="GeneID" id="30022283"/>
<dbReference type="AlphaFoldDB" id="A0A167SVY7"/>
<organism evidence="2 3">
    <name type="scientific">Cordyceps fumosorosea (strain ARSEF 2679)</name>
    <name type="common">Isaria fumosorosea</name>
    <dbReference type="NCBI Taxonomy" id="1081104"/>
    <lineage>
        <taxon>Eukaryota</taxon>
        <taxon>Fungi</taxon>
        <taxon>Dikarya</taxon>
        <taxon>Ascomycota</taxon>
        <taxon>Pezizomycotina</taxon>
        <taxon>Sordariomycetes</taxon>
        <taxon>Hypocreomycetidae</taxon>
        <taxon>Hypocreales</taxon>
        <taxon>Cordycipitaceae</taxon>
        <taxon>Cordyceps</taxon>
    </lineage>
</organism>
<comment type="caution">
    <text evidence="2">The sequence shown here is derived from an EMBL/GenBank/DDBJ whole genome shotgun (WGS) entry which is preliminary data.</text>
</comment>
<reference evidence="2 3" key="1">
    <citation type="journal article" date="2016" name="Genome Biol. Evol.">
        <title>Divergent and convergent evolution of fungal pathogenicity.</title>
        <authorList>
            <person name="Shang Y."/>
            <person name="Xiao G."/>
            <person name="Zheng P."/>
            <person name="Cen K."/>
            <person name="Zhan S."/>
            <person name="Wang C."/>
        </authorList>
    </citation>
    <scope>NUCLEOTIDE SEQUENCE [LARGE SCALE GENOMIC DNA]</scope>
    <source>
        <strain evidence="2 3">ARSEF 2679</strain>
    </source>
</reference>
<feature type="signal peptide" evidence="1">
    <location>
        <begin position="1"/>
        <end position="16"/>
    </location>
</feature>
<evidence type="ECO:0008006" key="4">
    <source>
        <dbReference type="Google" id="ProtNLM"/>
    </source>
</evidence>
<evidence type="ECO:0000313" key="2">
    <source>
        <dbReference type="EMBL" id="OAA59980.1"/>
    </source>
</evidence>
<sequence>MKAAAILSLLPLLAQASAIGERDAEANAKPVNTNLEAQGNQLLGSMGNDQVDAAATCPPSFPLYCPRYGWCCPRYAVGCCPRSCCGPGTRYCGNDGNCYR</sequence>
<keyword evidence="3" id="KW-1185">Reference proteome</keyword>
<evidence type="ECO:0000313" key="3">
    <source>
        <dbReference type="Proteomes" id="UP000076744"/>
    </source>
</evidence>
<keyword evidence="1" id="KW-0732">Signal</keyword>
<accession>A0A167SVY7</accession>
<dbReference type="OrthoDB" id="10503439at2759"/>
<feature type="chain" id="PRO_5007892395" description="Granulin" evidence="1">
    <location>
        <begin position="17"/>
        <end position="100"/>
    </location>
</feature>
<dbReference type="EMBL" id="AZHB01000015">
    <property type="protein sequence ID" value="OAA59980.1"/>
    <property type="molecule type" value="Genomic_DNA"/>
</dbReference>
<name>A0A167SVY7_CORFA</name>